<dbReference type="EMBL" id="CP116942">
    <property type="protein sequence ID" value="WCO67231.1"/>
    <property type="molecule type" value="Genomic_DNA"/>
</dbReference>
<sequence>MVLILLLVWSVTSLARGTMQVVDRLLPRPDATLVEVPVSARR</sequence>
<dbReference type="RefSeq" id="WP_272736753.1">
    <property type="nucleotide sequence ID" value="NZ_CP116942.1"/>
</dbReference>
<dbReference type="Proteomes" id="UP001216390">
    <property type="component" value="Chromosome"/>
</dbReference>
<reference evidence="1" key="1">
    <citation type="submission" date="2023-01" db="EMBL/GenBank/DDBJ databases">
        <title>The diversity of Class Acidimicrobiia in South China Sea sediment environments and the proposal of Iamia marina sp. nov., a novel species of the genus Iamia.</title>
        <authorList>
            <person name="He Y."/>
            <person name="Tian X."/>
        </authorList>
    </citation>
    <scope>NUCLEOTIDE SEQUENCE</scope>
    <source>
        <strain evidence="1">DSM 19957</strain>
    </source>
</reference>
<name>A0AAE9Y7Q3_9ACTN</name>
<gene>
    <name evidence="1" type="ORF">PO878_00655</name>
</gene>
<proteinExistence type="predicted"/>
<organism evidence="1 2">
    <name type="scientific">Iamia majanohamensis</name>
    <dbReference type="NCBI Taxonomy" id="467976"/>
    <lineage>
        <taxon>Bacteria</taxon>
        <taxon>Bacillati</taxon>
        <taxon>Actinomycetota</taxon>
        <taxon>Acidimicrobiia</taxon>
        <taxon>Acidimicrobiales</taxon>
        <taxon>Iamiaceae</taxon>
        <taxon>Iamia</taxon>
    </lineage>
</organism>
<accession>A0AAE9Y7Q3</accession>
<evidence type="ECO:0000313" key="2">
    <source>
        <dbReference type="Proteomes" id="UP001216390"/>
    </source>
</evidence>
<keyword evidence="2" id="KW-1185">Reference proteome</keyword>
<dbReference type="AlphaFoldDB" id="A0AAE9Y7Q3"/>
<evidence type="ECO:0000313" key="1">
    <source>
        <dbReference type="EMBL" id="WCO67231.1"/>
    </source>
</evidence>
<protein>
    <submittedName>
        <fullName evidence="1">Uncharacterized protein</fullName>
    </submittedName>
</protein>
<dbReference type="KEGG" id="ima:PO878_00655"/>